<dbReference type="CDD" id="cd13403">
    <property type="entry name" value="MLTF-like"/>
    <property type="match status" value="1"/>
</dbReference>
<evidence type="ECO:0000313" key="4">
    <source>
        <dbReference type="Proteomes" id="UP000001822"/>
    </source>
</evidence>
<evidence type="ECO:0000313" key="3">
    <source>
        <dbReference type="EMBL" id="ABG60041.1"/>
    </source>
</evidence>
<dbReference type="Gene3D" id="1.10.530.10">
    <property type="match status" value="1"/>
</dbReference>
<comment type="similarity">
    <text evidence="1">Belongs to the transglycosylase Slt family.</text>
</comment>
<keyword evidence="3" id="KW-0378">Hydrolase</keyword>
<gene>
    <name evidence="3" type="ordered locus">CHU_2792</name>
</gene>
<dbReference type="Pfam" id="PF01464">
    <property type="entry name" value="SLT"/>
    <property type="match status" value="1"/>
</dbReference>
<keyword evidence="4" id="KW-1185">Reference proteome</keyword>
<evidence type="ECO:0000256" key="1">
    <source>
        <dbReference type="ARBA" id="ARBA00007734"/>
    </source>
</evidence>
<dbReference type="PANTHER" id="PTHR37423:SF2">
    <property type="entry name" value="MEMBRANE-BOUND LYTIC MUREIN TRANSGLYCOSYLASE C"/>
    <property type="match status" value="1"/>
</dbReference>
<name>A0A6N4SUP8_CYTH3</name>
<dbReference type="Gene3D" id="3.40.190.10">
    <property type="entry name" value="Periplasmic binding protein-like II"/>
    <property type="match status" value="2"/>
</dbReference>
<dbReference type="SUPFAM" id="SSF53955">
    <property type="entry name" value="Lysozyme-like"/>
    <property type="match status" value="1"/>
</dbReference>
<dbReference type="InterPro" id="IPR023346">
    <property type="entry name" value="Lysozyme-like_dom_sf"/>
</dbReference>
<organism evidence="3 4">
    <name type="scientific">Cytophaga hutchinsonii (strain ATCC 33406 / DSM 1761 / CIP 103989 / NBRC 15051 / NCIMB 9469 / D465)</name>
    <dbReference type="NCBI Taxonomy" id="269798"/>
    <lineage>
        <taxon>Bacteria</taxon>
        <taxon>Pseudomonadati</taxon>
        <taxon>Bacteroidota</taxon>
        <taxon>Cytophagia</taxon>
        <taxon>Cytophagales</taxon>
        <taxon>Cytophagaceae</taxon>
        <taxon>Cytophaga</taxon>
    </lineage>
</organism>
<dbReference type="OrthoDB" id="9815002at2"/>
<dbReference type="PROSITE" id="PS00922">
    <property type="entry name" value="TRANSGLYCOSYLASE"/>
    <property type="match status" value="1"/>
</dbReference>
<dbReference type="GO" id="GO:0016020">
    <property type="term" value="C:membrane"/>
    <property type="evidence" value="ECO:0007669"/>
    <property type="project" value="InterPro"/>
</dbReference>
<feature type="domain" description="Transglycosylase SLT" evidence="2">
    <location>
        <begin position="306"/>
        <end position="416"/>
    </location>
</feature>
<protein>
    <submittedName>
        <fullName evidence="3">Peptidoglycan-binding lytic transglycosylase-related protein, glycoside hydrolase family 23 protein</fullName>
    </submittedName>
</protein>
<dbReference type="SUPFAM" id="SSF53850">
    <property type="entry name" value="Periplasmic binding protein-like II"/>
    <property type="match status" value="1"/>
</dbReference>
<proteinExistence type="inferred from homology"/>
<dbReference type="EMBL" id="CP000383">
    <property type="protein sequence ID" value="ABG60041.1"/>
    <property type="molecule type" value="Genomic_DNA"/>
</dbReference>
<dbReference type="RefSeq" id="WP_011586151.1">
    <property type="nucleotide sequence ID" value="NC_008255.1"/>
</dbReference>
<dbReference type="GO" id="GO:0000270">
    <property type="term" value="P:peptidoglycan metabolic process"/>
    <property type="evidence" value="ECO:0007669"/>
    <property type="project" value="InterPro"/>
</dbReference>
<dbReference type="Proteomes" id="UP000001822">
    <property type="component" value="Chromosome"/>
</dbReference>
<dbReference type="KEGG" id="chu:CHU_2792"/>
<dbReference type="PANTHER" id="PTHR37423">
    <property type="entry name" value="SOLUBLE LYTIC MUREIN TRANSGLYCOSYLASE-RELATED"/>
    <property type="match status" value="1"/>
</dbReference>
<accession>A0A6N4SUP8</accession>
<dbReference type="AlphaFoldDB" id="A0A6N4SUP8"/>
<dbReference type="GO" id="GO:0008933">
    <property type="term" value="F:peptidoglycan lytic transglycosylase activity"/>
    <property type="evidence" value="ECO:0007669"/>
    <property type="project" value="InterPro"/>
</dbReference>
<evidence type="ECO:0000259" key="2">
    <source>
        <dbReference type="Pfam" id="PF01464"/>
    </source>
</evidence>
<dbReference type="InterPro" id="IPR000189">
    <property type="entry name" value="Transglyc_AS"/>
</dbReference>
<dbReference type="InterPro" id="IPR008258">
    <property type="entry name" value="Transglycosylase_SLT_dom_1"/>
</dbReference>
<reference evidence="3 4" key="1">
    <citation type="journal article" date="2007" name="Appl. Environ. Microbiol.">
        <title>Genome sequence of the cellulolytic gliding bacterium Cytophaga hutchinsonii.</title>
        <authorList>
            <person name="Xie G."/>
            <person name="Bruce D.C."/>
            <person name="Challacombe J.F."/>
            <person name="Chertkov O."/>
            <person name="Detter J.C."/>
            <person name="Gilna P."/>
            <person name="Han C.S."/>
            <person name="Lucas S."/>
            <person name="Misra M."/>
            <person name="Myers G.L."/>
            <person name="Richardson P."/>
            <person name="Tapia R."/>
            <person name="Thayer N."/>
            <person name="Thompson L.S."/>
            <person name="Brettin T.S."/>
            <person name="Henrissat B."/>
            <person name="Wilson D.B."/>
            <person name="McBride M.J."/>
        </authorList>
    </citation>
    <scope>NUCLEOTIDE SEQUENCE [LARGE SCALE GENOMIC DNA]</scope>
    <source>
        <strain evidence="4">ATCC 33406 / DSM 1761 / CIP 103989 / NBRC 15051 / NCIMB 9469 / D465</strain>
    </source>
</reference>
<sequence>MKQVVIFIPLLIFFYCCQSAKKEFPNEAVNDLLLDSSGILIYKTEPHIDDPVVLNPLKTKKLKLLIVNNANTFFVYKGEAFGLEYELLKLFLKEKKIDCEIILVNNVVYIRDSLHFYGGHMAASTFIIPDKPMPAVCYSKPIYMADLVLVKHKDHVQKITNVTLLKDAPYVHYLRTNSNKPLDSFTVTYTAELLTKEFLLRQVNKKEIEATIVDANEAAIAMAVFPDLVLEKIIEHNAPVGFMFHSEMDTLRSAFDSWLVKNKNTSDYQWILKKYRSLPADIADLTQTQGHSVKELLSVISLYDDIIKKHAKEIGWDWRMVASLIHQESHFKPNLKSWEGACGLMQVMPRTALIYGRVSDKDIFKPQANIIAGTKYIRWIENNYFLDSAITKSNKEKFILASYNAGAGHVEDARALCKKYKLDPNVWEDNVEKMLLAKTQPKYYNDKVCKYGYCRGYETTDYVNTILRYYKDYTYYY</sequence>
<dbReference type="GO" id="GO:0016787">
    <property type="term" value="F:hydrolase activity"/>
    <property type="evidence" value="ECO:0007669"/>
    <property type="project" value="UniProtKB-KW"/>
</dbReference>